<dbReference type="EMBL" id="RFFJ01000221">
    <property type="protein sequence ID" value="RMI31153.1"/>
    <property type="molecule type" value="Genomic_DNA"/>
</dbReference>
<reference evidence="1 2" key="1">
    <citation type="submission" date="2018-10" db="EMBL/GenBank/DDBJ databases">
        <title>Isolation, diversity and antifungal activity of actinobacteria from wheat.</title>
        <authorList>
            <person name="Han C."/>
        </authorList>
    </citation>
    <scope>NUCLEOTIDE SEQUENCE [LARGE SCALE GENOMIC DNA]</scope>
    <source>
        <strain evidence="1 2">NEAU-YY642</strain>
    </source>
</reference>
<accession>A0A3M2L3S7</accession>
<name>A0A3M2L3S7_9ACTN</name>
<gene>
    <name evidence="1" type="ORF">EBN88_25970</name>
</gene>
<protein>
    <submittedName>
        <fullName evidence="1">Uncharacterized protein</fullName>
    </submittedName>
</protein>
<evidence type="ECO:0000313" key="2">
    <source>
        <dbReference type="Proteomes" id="UP000278673"/>
    </source>
</evidence>
<organism evidence="1 2">
    <name type="scientific">Streptomyces triticirhizae</name>
    <dbReference type="NCBI Taxonomy" id="2483353"/>
    <lineage>
        <taxon>Bacteria</taxon>
        <taxon>Bacillati</taxon>
        <taxon>Actinomycetota</taxon>
        <taxon>Actinomycetes</taxon>
        <taxon>Kitasatosporales</taxon>
        <taxon>Streptomycetaceae</taxon>
        <taxon>Streptomyces</taxon>
    </lineage>
</organism>
<keyword evidence="2" id="KW-1185">Reference proteome</keyword>
<comment type="caution">
    <text evidence="1">The sequence shown here is derived from an EMBL/GenBank/DDBJ whole genome shotgun (WGS) entry which is preliminary data.</text>
</comment>
<evidence type="ECO:0000313" key="1">
    <source>
        <dbReference type="EMBL" id="RMI31153.1"/>
    </source>
</evidence>
<dbReference type="AlphaFoldDB" id="A0A3M2L3S7"/>
<dbReference type="Proteomes" id="UP000278673">
    <property type="component" value="Unassembled WGS sequence"/>
</dbReference>
<proteinExistence type="predicted"/>
<sequence>MPCGRWPRSAGHPRSRSPLLRSLVASPSRLLADTPFAESEDHPDEEPRALAATLLAAWQPARARR</sequence>